<dbReference type="InterPro" id="IPR011011">
    <property type="entry name" value="Znf_FYVE_PHD"/>
</dbReference>
<dbReference type="Proteomes" id="UP001591681">
    <property type="component" value="Unassembled WGS sequence"/>
</dbReference>
<protein>
    <recommendedName>
        <fullName evidence="10">SWIM-type domain-containing protein</fullName>
    </recommendedName>
</protein>
<dbReference type="PROSITE" id="PS50966">
    <property type="entry name" value="ZF_SWIM"/>
    <property type="match status" value="1"/>
</dbReference>
<evidence type="ECO:0000313" key="8">
    <source>
        <dbReference type="EMBL" id="KAL2082781.1"/>
    </source>
</evidence>
<dbReference type="SMART" id="SM00249">
    <property type="entry name" value="PHD"/>
    <property type="match status" value="1"/>
</dbReference>
<dbReference type="GO" id="GO:0006281">
    <property type="term" value="P:DNA repair"/>
    <property type="evidence" value="ECO:0007669"/>
    <property type="project" value="UniProtKB-ARBA"/>
</dbReference>
<dbReference type="Pfam" id="PF09588">
    <property type="entry name" value="YqaJ"/>
    <property type="match status" value="1"/>
</dbReference>
<evidence type="ECO:0008006" key="10">
    <source>
        <dbReference type="Google" id="ProtNLM"/>
    </source>
</evidence>
<dbReference type="InterPro" id="IPR001965">
    <property type="entry name" value="Znf_PHD"/>
</dbReference>
<feature type="domain" description="SWIM-type" evidence="7">
    <location>
        <begin position="30"/>
        <end position="66"/>
    </location>
</feature>
<organism evidence="8 9">
    <name type="scientific">Coilia grayii</name>
    <name type="common">Gray's grenadier anchovy</name>
    <dbReference type="NCBI Taxonomy" id="363190"/>
    <lineage>
        <taxon>Eukaryota</taxon>
        <taxon>Metazoa</taxon>
        <taxon>Chordata</taxon>
        <taxon>Craniata</taxon>
        <taxon>Vertebrata</taxon>
        <taxon>Euteleostomi</taxon>
        <taxon>Actinopterygii</taxon>
        <taxon>Neopterygii</taxon>
        <taxon>Teleostei</taxon>
        <taxon>Clupei</taxon>
        <taxon>Clupeiformes</taxon>
        <taxon>Clupeoidei</taxon>
        <taxon>Engraulidae</taxon>
        <taxon>Coilinae</taxon>
        <taxon>Coilia</taxon>
    </lineage>
</organism>
<dbReference type="AlphaFoldDB" id="A0ABD1J6H8"/>
<accession>A0ABD1J6H8</accession>
<dbReference type="PROSITE" id="PS01359">
    <property type="entry name" value="ZF_PHD_1"/>
    <property type="match status" value="1"/>
</dbReference>
<keyword evidence="1" id="KW-0479">Metal-binding</keyword>
<dbReference type="InterPro" id="IPR019786">
    <property type="entry name" value="Zinc_finger_PHD-type_CS"/>
</dbReference>
<keyword evidence="3" id="KW-0862">Zinc</keyword>
<dbReference type="PANTHER" id="PTHR47526:SF3">
    <property type="entry name" value="PHD-TYPE DOMAIN-CONTAINING PROTEIN"/>
    <property type="match status" value="1"/>
</dbReference>
<evidence type="ECO:0000259" key="6">
    <source>
        <dbReference type="PROSITE" id="PS50089"/>
    </source>
</evidence>
<dbReference type="PROSITE" id="PS50089">
    <property type="entry name" value="ZF_RING_2"/>
    <property type="match status" value="1"/>
</dbReference>
<dbReference type="InterPro" id="IPR001841">
    <property type="entry name" value="Znf_RING"/>
</dbReference>
<keyword evidence="9" id="KW-1185">Reference proteome</keyword>
<evidence type="ECO:0000256" key="2">
    <source>
        <dbReference type="ARBA" id="ARBA00022771"/>
    </source>
</evidence>
<dbReference type="SUPFAM" id="SSF52980">
    <property type="entry name" value="Restriction endonuclease-like"/>
    <property type="match status" value="1"/>
</dbReference>
<evidence type="ECO:0000259" key="7">
    <source>
        <dbReference type="PROSITE" id="PS50966"/>
    </source>
</evidence>
<evidence type="ECO:0000256" key="4">
    <source>
        <dbReference type="PROSITE-ProRule" id="PRU00175"/>
    </source>
</evidence>
<dbReference type="InterPro" id="IPR013083">
    <property type="entry name" value="Znf_RING/FYVE/PHD"/>
</dbReference>
<dbReference type="CDD" id="cd15489">
    <property type="entry name" value="PHD_SF"/>
    <property type="match status" value="1"/>
</dbReference>
<dbReference type="Gene3D" id="3.90.320.10">
    <property type="match status" value="1"/>
</dbReference>
<dbReference type="InterPro" id="IPR011335">
    <property type="entry name" value="Restrct_endonuc-II-like"/>
</dbReference>
<feature type="compositionally biased region" description="Acidic residues" evidence="5">
    <location>
        <begin position="148"/>
        <end position="159"/>
    </location>
</feature>
<dbReference type="InterPro" id="IPR019080">
    <property type="entry name" value="YqaJ_viral_recombinase"/>
</dbReference>
<name>A0ABD1J6H8_9TELE</name>
<dbReference type="CDD" id="cd22343">
    <property type="entry name" value="PDDEXK_lambda_exonuclease-like"/>
    <property type="match status" value="1"/>
</dbReference>
<gene>
    <name evidence="8" type="ORF">ACEWY4_022599</name>
</gene>
<feature type="domain" description="RING-type" evidence="6">
    <location>
        <begin position="425"/>
        <end position="466"/>
    </location>
</feature>
<evidence type="ECO:0000256" key="1">
    <source>
        <dbReference type="ARBA" id="ARBA00022723"/>
    </source>
</evidence>
<feature type="region of interest" description="Disordered" evidence="5">
    <location>
        <begin position="128"/>
        <end position="159"/>
    </location>
</feature>
<reference evidence="8 9" key="1">
    <citation type="submission" date="2024-09" db="EMBL/GenBank/DDBJ databases">
        <title>A chromosome-level genome assembly of Gray's grenadier anchovy, Coilia grayii.</title>
        <authorList>
            <person name="Fu Z."/>
        </authorList>
    </citation>
    <scope>NUCLEOTIDE SEQUENCE [LARGE SCALE GENOMIC DNA]</scope>
    <source>
        <strain evidence="8">G4</strain>
        <tissue evidence="8">Muscle</tissue>
    </source>
</reference>
<proteinExistence type="predicted"/>
<evidence type="ECO:0000256" key="3">
    <source>
        <dbReference type="ARBA" id="ARBA00022833"/>
    </source>
</evidence>
<dbReference type="InterPro" id="IPR007527">
    <property type="entry name" value="Znf_SWIM"/>
</dbReference>
<keyword evidence="2 4" id="KW-0863">Zinc-finger</keyword>
<dbReference type="EMBL" id="JBHFQA010000019">
    <property type="protein sequence ID" value="KAL2082781.1"/>
    <property type="molecule type" value="Genomic_DNA"/>
</dbReference>
<dbReference type="SUPFAM" id="SSF57903">
    <property type="entry name" value="FYVE/PHD zinc finger"/>
    <property type="match status" value="1"/>
</dbReference>
<comment type="caution">
    <text evidence="8">The sequence shown here is derived from an EMBL/GenBank/DDBJ whole genome shotgun (WGS) entry which is preliminary data.</text>
</comment>
<dbReference type="PANTHER" id="PTHR47526">
    <property type="entry name" value="ATP-DEPENDENT DNA HELICASE"/>
    <property type="match status" value="1"/>
</dbReference>
<dbReference type="Gene3D" id="3.30.40.10">
    <property type="entry name" value="Zinc/RING finger domain, C3HC4 (zinc finger)"/>
    <property type="match status" value="1"/>
</dbReference>
<dbReference type="InterPro" id="IPR011604">
    <property type="entry name" value="PDDEXK-like_dom_sf"/>
</dbReference>
<dbReference type="GO" id="GO:0008270">
    <property type="term" value="F:zinc ion binding"/>
    <property type="evidence" value="ECO:0007669"/>
    <property type="project" value="UniProtKB-KW"/>
</dbReference>
<sequence length="466" mass="52613">MDVSEEFFVVRADVLPSQRQGHKAKMYQAWVIVSRTNNYVLTGNCTCMAGLGSCCSHAAAILCKVELYVRMGRTAQPAVTSEECLWKKTNKEVHPARLSDINFQRLSKGKLAPAPAKVKAAPAEVKMFSSNARGTSSRHKGSDHDTDTASETEQAEDLEELPEPLTALFEPTLNPAGIAAKCEEAYLNIKRHINPEQCKRLEQKTKQQANCQDWHTHREGRITSTTFHSVCTGNGDSISQSTLKKIMRYDAADLQVPAVVWGREQEEKARECYTKEVKKTHQNVKVTLCGFVVCSGEPHLGASPDARVVCDCCGEGVVEIKSPYKYRYGLLGVTVSNDFCLDHNYDLKKTHPYYYQVQLHMYVCNVQYCDFIVWTTPEMFMSRIPRDEQLLLKALPVAKQCHLSCVLPEVLTRSQDPALKPPVSCYTCSMPEVGKMIKCKMCNHTFHYQCIQVKRRLKNWHCSLCR</sequence>
<evidence type="ECO:0000313" key="9">
    <source>
        <dbReference type="Proteomes" id="UP001591681"/>
    </source>
</evidence>
<evidence type="ECO:0000256" key="5">
    <source>
        <dbReference type="SAM" id="MobiDB-lite"/>
    </source>
</evidence>